<comment type="caution">
    <text evidence="2">The sequence shown here is derived from an EMBL/GenBank/DDBJ whole genome shotgun (WGS) entry which is preliminary data.</text>
</comment>
<dbReference type="AlphaFoldDB" id="A0A9D4M9E0"/>
<sequence>MFETEPGIHGTHSLLGTSSRQRFTSEEDDTGIDVMEARLLVEVHKDGNRAED</sequence>
<proteinExistence type="predicted"/>
<protein>
    <submittedName>
        <fullName evidence="2">Uncharacterized protein</fullName>
    </submittedName>
</protein>
<evidence type="ECO:0000256" key="1">
    <source>
        <dbReference type="SAM" id="MobiDB-lite"/>
    </source>
</evidence>
<reference evidence="2" key="1">
    <citation type="journal article" date="2019" name="bioRxiv">
        <title>The Genome of the Zebra Mussel, Dreissena polymorpha: A Resource for Invasive Species Research.</title>
        <authorList>
            <person name="McCartney M.A."/>
            <person name="Auch B."/>
            <person name="Kono T."/>
            <person name="Mallez S."/>
            <person name="Zhang Y."/>
            <person name="Obille A."/>
            <person name="Becker A."/>
            <person name="Abrahante J.E."/>
            <person name="Garbe J."/>
            <person name="Badalamenti J.P."/>
            <person name="Herman A."/>
            <person name="Mangelson H."/>
            <person name="Liachko I."/>
            <person name="Sullivan S."/>
            <person name="Sone E.D."/>
            <person name="Koren S."/>
            <person name="Silverstein K.A.T."/>
            <person name="Beckman K.B."/>
            <person name="Gohl D.M."/>
        </authorList>
    </citation>
    <scope>NUCLEOTIDE SEQUENCE</scope>
    <source>
        <strain evidence="2">Duluth1</strain>
        <tissue evidence="2">Whole animal</tissue>
    </source>
</reference>
<name>A0A9D4M9E0_DREPO</name>
<dbReference type="EMBL" id="JAIWYP010000002">
    <property type="protein sequence ID" value="KAH3872076.1"/>
    <property type="molecule type" value="Genomic_DNA"/>
</dbReference>
<gene>
    <name evidence="2" type="ORF">DPMN_035289</name>
</gene>
<reference evidence="2" key="2">
    <citation type="submission" date="2020-11" db="EMBL/GenBank/DDBJ databases">
        <authorList>
            <person name="McCartney M.A."/>
            <person name="Auch B."/>
            <person name="Kono T."/>
            <person name="Mallez S."/>
            <person name="Becker A."/>
            <person name="Gohl D.M."/>
            <person name="Silverstein K.A.T."/>
            <person name="Koren S."/>
            <person name="Bechman K.B."/>
            <person name="Herman A."/>
            <person name="Abrahante J.E."/>
            <person name="Garbe J."/>
        </authorList>
    </citation>
    <scope>NUCLEOTIDE SEQUENCE</scope>
    <source>
        <strain evidence="2">Duluth1</strain>
        <tissue evidence="2">Whole animal</tissue>
    </source>
</reference>
<dbReference type="Proteomes" id="UP000828390">
    <property type="component" value="Unassembled WGS sequence"/>
</dbReference>
<feature type="region of interest" description="Disordered" evidence="1">
    <location>
        <begin position="1"/>
        <end position="31"/>
    </location>
</feature>
<evidence type="ECO:0000313" key="2">
    <source>
        <dbReference type="EMBL" id="KAH3872076.1"/>
    </source>
</evidence>
<keyword evidence="3" id="KW-1185">Reference proteome</keyword>
<evidence type="ECO:0000313" key="3">
    <source>
        <dbReference type="Proteomes" id="UP000828390"/>
    </source>
</evidence>
<accession>A0A9D4M9E0</accession>
<organism evidence="2 3">
    <name type="scientific">Dreissena polymorpha</name>
    <name type="common">Zebra mussel</name>
    <name type="synonym">Mytilus polymorpha</name>
    <dbReference type="NCBI Taxonomy" id="45954"/>
    <lineage>
        <taxon>Eukaryota</taxon>
        <taxon>Metazoa</taxon>
        <taxon>Spiralia</taxon>
        <taxon>Lophotrochozoa</taxon>
        <taxon>Mollusca</taxon>
        <taxon>Bivalvia</taxon>
        <taxon>Autobranchia</taxon>
        <taxon>Heteroconchia</taxon>
        <taxon>Euheterodonta</taxon>
        <taxon>Imparidentia</taxon>
        <taxon>Neoheterodontei</taxon>
        <taxon>Myida</taxon>
        <taxon>Dreissenoidea</taxon>
        <taxon>Dreissenidae</taxon>
        <taxon>Dreissena</taxon>
    </lineage>
</organism>